<name>A0A8S1ZWN9_ARAAE</name>
<reference evidence="2" key="1">
    <citation type="submission" date="2021-01" db="EMBL/GenBank/DDBJ databases">
        <authorList>
            <person name="Bezrukov I."/>
        </authorList>
    </citation>
    <scope>NUCLEOTIDE SEQUENCE</scope>
</reference>
<dbReference type="EMBL" id="LR999453">
    <property type="protein sequence ID" value="CAE5967884.1"/>
    <property type="molecule type" value="Genomic_DNA"/>
</dbReference>
<organism evidence="2 3">
    <name type="scientific">Arabidopsis arenosa</name>
    <name type="common">Sand rock-cress</name>
    <name type="synonym">Cardaminopsis arenosa</name>
    <dbReference type="NCBI Taxonomy" id="38785"/>
    <lineage>
        <taxon>Eukaryota</taxon>
        <taxon>Viridiplantae</taxon>
        <taxon>Streptophyta</taxon>
        <taxon>Embryophyta</taxon>
        <taxon>Tracheophyta</taxon>
        <taxon>Spermatophyta</taxon>
        <taxon>Magnoliopsida</taxon>
        <taxon>eudicotyledons</taxon>
        <taxon>Gunneridae</taxon>
        <taxon>Pentapetalae</taxon>
        <taxon>rosids</taxon>
        <taxon>malvids</taxon>
        <taxon>Brassicales</taxon>
        <taxon>Brassicaceae</taxon>
        <taxon>Camelineae</taxon>
        <taxon>Arabidopsis</taxon>
    </lineage>
</organism>
<dbReference type="Proteomes" id="UP000682877">
    <property type="component" value="Chromosome 3"/>
</dbReference>
<proteinExistence type="predicted"/>
<evidence type="ECO:0000256" key="1">
    <source>
        <dbReference type="SAM" id="MobiDB-lite"/>
    </source>
</evidence>
<feature type="compositionally biased region" description="Acidic residues" evidence="1">
    <location>
        <begin position="26"/>
        <end position="47"/>
    </location>
</feature>
<keyword evidence="3" id="KW-1185">Reference proteome</keyword>
<protein>
    <submittedName>
        <fullName evidence="2">Uncharacterized protein</fullName>
    </submittedName>
</protein>
<dbReference type="AlphaFoldDB" id="A0A8S1ZWN9"/>
<gene>
    <name evidence="2" type="ORF">AARE701A_LOCUS7636</name>
</gene>
<feature type="compositionally biased region" description="Polar residues" evidence="1">
    <location>
        <begin position="11"/>
        <end position="23"/>
    </location>
</feature>
<accession>A0A8S1ZWN9</accession>
<sequence length="169" mass="18921">MDNSKVEVDNDNASGSKGSSVGENSLDSEEYDDMSDDSTEEESDENSASDGKILMDYLMSEMIADMYHDMFDDMFGDFLFDDFLGASIPSLSALQTCNKQPSDDKTSTVFDTMKVLNNLTGVRMWSPLYIASLSHIQADVTHREAFLAFSDPEDKICYLEHKTGKKRDE</sequence>
<evidence type="ECO:0000313" key="2">
    <source>
        <dbReference type="EMBL" id="CAE5967884.1"/>
    </source>
</evidence>
<feature type="region of interest" description="Disordered" evidence="1">
    <location>
        <begin position="1"/>
        <end position="50"/>
    </location>
</feature>
<evidence type="ECO:0000313" key="3">
    <source>
        <dbReference type="Proteomes" id="UP000682877"/>
    </source>
</evidence>